<evidence type="ECO:0000256" key="1">
    <source>
        <dbReference type="ARBA" id="ARBA00004496"/>
    </source>
</evidence>
<dbReference type="NCBIfam" id="TIGR00487">
    <property type="entry name" value="IF-2"/>
    <property type="match status" value="1"/>
</dbReference>
<feature type="compositionally biased region" description="Basic and acidic residues" evidence="12">
    <location>
        <begin position="180"/>
        <end position="273"/>
    </location>
</feature>
<dbReference type="InterPro" id="IPR023115">
    <property type="entry name" value="TIF_IF2_dom3"/>
</dbReference>
<dbReference type="Pfam" id="PF04760">
    <property type="entry name" value="IF2_N"/>
    <property type="match status" value="1"/>
</dbReference>
<feature type="region of interest" description="Disordered" evidence="12">
    <location>
        <begin position="51"/>
        <end position="302"/>
    </location>
</feature>
<dbReference type="RefSeq" id="WP_004141865.1">
    <property type="nucleotide sequence ID" value="NZ_GG694027.1"/>
</dbReference>
<keyword evidence="15" id="KW-1185">Reference proteome</keyword>
<dbReference type="InterPro" id="IPR004161">
    <property type="entry name" value="EFTu-like_2"/>
</dbReference>
<feature type="compositionally biased region" description="Gly residues" evidence="12">
    <location>
        <begin position="276"/>
        <end position="285"/>
    </location>
</feature>
<feature type="binding site" evidence="9">
    <location>
        <begin position="398"/>
        <end position="405"/>
    </location>
    <ligand>
        <name>GTP</name>
        <dbReference type="ChEBI" id="CHEBI:37565"/>
    </ligand>
</feature>
<dbReference type="SUPFAM" id="SSF52540">
    <property type="entry name" value="P-loop containing nucleoside triphosphate hydrolases"/>
    <property type="match status" value="1"/>
</dbReference>
<keyword evidence="4 9" id="KW-0963">Cytoplasm</keyword>
<evidence type="ECO:0000256" key="7">
    <source>
        <dbReference type="ARBA" id="ARBA00022917"/>
    </source>
</evidence>
<dbReference type="Gene3D" id="3.30.56.50">
    <property type="entry name" value="Putative DNA-binding domain, N-terminal subdomain of bacterial translation initiation factor IF2"/>
    <property type="match status" value="1"/>
</dbReference>
<dbReference type="InterPro" id="IPR009000">
    <property type="entry name" value="Transl_B-barrel_sf"/>
</dbReference>
<feature type="region of interest" description="G-domain" evidence="9">
    <location>
        <begin position="392"/>
        <end position="540"/>
    </location>
</feature>
<feature type="domain" description="Tr-type G" evidence="13">
    <location>
        <begin position="389"/>
        <end position="558"/>
    </location>
</feature>
<keyword evidence="5 9" id="KW-0396">Initiation factor</keyword>
<evidence type="ECO:0000256" key="12">
    <source>
        <dbReference type="SAM" id="MobiDB-lite"/>
    </source>
</evidence>
<dbReference type="NCBIfam" id="TIGR00231">
    <property type="entry name" value="small_GTP"/>
    <property type="match status" value="1"/>
</dbReference>
<dbReference type="CDD" id="cd01887">
    <property type="entry name" value="IF2_eIF5B"/>
    <property type="match status" value="1"/>
</dbReference>
<comment type="similarity">
    <text evidence="2 9 10">Belongs to the TRAFAC class translation factor GTPase superfamily. Classic translation factor GTPase family. IF-2 subfamily.</text>
</comment>
<dbReference type="PROSITE" id="PS51722">
    <property type="entry name" value="G_TR_2"/>
    <property type="match status" value="1"/>
</dbReference>
<dbReference type="InterPro" id="IPR027417">
    <property type="entry name" value="P-loop_NTPase"/>
</dbReference>
<feature type="compositionally biased region" description="Basic and acidic residues" evidence="12">
    <location>
        <begin position="75"/>
        <end position="86"/>
    </location>
</feature>
<comment type="function">
    <text evidence="9 10">One of the essential components for the initiation of protein synthesis. Protects formylmethionyl-tRNA from spontaneous hydrolysis and promotes its binding to the 30S ribosomal subunits. Also involved in the hydrolysis of GTP during the formation of the 70S ribosomal complex.</text>
</comment>
<sequence length="889" mass="96720">MAVAEQTVAALAKQLKITVSRLLSLLKEAGIAVENEEDTLTPAQKVALTKHMAAKKGGEKKLSLKTPAGAAKKPATAEKKSSEAAAKKPRASASTKKTGEKKLSPLEIAKQMAEQQRLAQGEAMRDNEARAREEAQNAERQRAAEEEARRTRKEQEEKAAQDAEQARAKAEEALATQLAEQEKQRKLREAEDAKRNAAEELRKQEEREKRSAKENEELERQRQEALKDVAKRENYEEEAESRFHIQSRERSAGGGRERSGKRSGGRDSDDRRSGGASAGGRGGKGGNKRERERKGGKFEKPVAPVSREVRIPETITVGELAQKMSVKAGELIKIMMKLGSMVTINQVLDQETAALVAEEMGHQYILIKENDLETQVMAEADEDAGNIIQRAPVVTIMGHVDHGKTSLLDYIRKTKVAVGEAGGITQHIGAYRVQTPKGTITFLDTPGHAAFTAMRARGADATDIVILVVAADDGVMPQTIEAIQHANAAKVPLIVAVNKMDKPDADPERVKSELSQHGVIAEEWGGENLFAYVSAKSGEGIDDLLDKVLIQAEVLELTAPSTGMGRGVVIESRLDRGRGSVATVLVQSGVVKKGDIMLAGMEYGRIRAMLDENGNELKEAGASTPVEILGLSGTPNAGDEVVIVENERKAREIANFRQGKFKEIKIARQQKAKLENLFSNTGDGEVHTVNLMIKADVQGSVEALSDSLLKLATDEVKVNIIASGIGGITESDVQLAIASEAIIIAFNVRADANAKKLAENEGVDLRYYSIIYEAIDQVKAAMQGMLSPEVREDIIGLAQVREVFRSSKFGTVAGCIVEDGVLKRNNPIRVLRNNVVIYEGALESLRRFKDDVSEVRAGTECGLGVKNYNDVRIGDQIECYERVSIERTL</sequence>
<evidence type="ECO:0000256" key="4">
    <source>
        <dbReference type="ARBA" id="ARBA00022490"/>
    </source>
</evidence>
<reference evidence="14 15" key="1">
    <citation type="submission" date="2009-08" db="EMBL/GenBank/DDBJ databases">
        <authorList>
            <person name="Qin X."/>
            <person name="Bachman B."/>
            <person name="Battles P."/>
            <person name="Bell A."/>
            <person name="Bess C."/>
            <person name="Bickham C."/>
            <person name="Chaboub L."/>
            <person name="Chen D."/>
            <person name="Coyle M."/>
            <person name="Deiros D.R."/>
            <person name="Dinh H."/>
            <person name="Forbes L."/>
            <person name="Fowler G."/>
            <person name="Francisco L."/>
            <person name="Fu Q."/>
            <person name="Gubbala S."/>
            <person name="Hale W."/>
            <person name="Han Y."/>
            <person name="Hemphill L."/>
            <person name="Highlander S.K."/>
            <person name="Hirani K."/>
            <person name="Hogues M."/>
            <person name="Jackson L."/>
            <person name="Jakkamsetti A."/>
            <person name="Javaid M."/>
            <person name="Jiang H."/>
            <person name="Korchina V."/>
            <person name="Kovar C."/>
            <person name="Lara F."/>
            <person name="Lee S."/>
            <person name="Mata R."/>
            <person name="Mathew T."/>
            <person name="Moen C."/>
            <person name="Morales K."/>
            <person name="Munidasa M."/>
            <person name="Nazareth L."/>
            <person name="Ngo R."/>
            <person name="Nguyen L."/>
            <person name="Okwuonu G."/>
            <person name="Ongeri F."/>
            <person name="Patil S."/>
            <person name="Petrosino J."/>
            <person name="Pham C."/>
            <person name="Pham P."/>
            <person name="Pu L.-L."/>
            <person name="Puazo M."/>
            <person name="Raj R."/>
            <person name="Reid J."/>
            <person name="Rouhana J."/>
            <person name="Saada N."/>
            <person name="Shang Y."/>
            <person name="Simmons D."/>
            <person name="Thornton R."/>
            <person name="Warren J."/>
            <person name="Weissenberger G."/>
            <person name="Zhang J."/>
            <person name="Zhang L."/>
            <person name="Zhou C."/>
            <person name="Zhu D."/>
            <person name="Muzny D."/>
            <person name="Worley K."/>
            <person name="Gibbs R."/>
        </authorList>
    </citation>
    <scope>NUCLEOTIDE SEQUENCE [LARGE SCALE GENOMIC DNA]</scope>
    <source>
        <strain evidence="15">ATCC 15826 / DSM 8339 / NCTC 10426 / 6573</strain>
    </source>
</reference>
<keyword evidence="6 9" id="KW-0547">Nucleotide-binding</keyword>
<dbReference type="HAMAP" id="MF_00100_B">
    <property type="entry name" value="IF_2_B"/>
    <property type="match status" value="1"/>
</dbReference>
<dbReference type="EMBL" id="ACKY01000102">
    <property type="protein sequence ID" value="EEV88141.1"/>
    <property type="molecule type" value="Genomic_DNA"/>
</dbReference>
<dbReference type="InterPro" id="IPR015760">
    <property type="entry name" value="TIF_IF2"/>
</dbReference>
<evidence type="ECO:0000256" key="5">
    <source>
        <dbReference type="ARBA" id="ARBA00022540"/>
    </source>
</evidence>
<dbReference type="InterPro" id="IPR000795">
    <property type="entry name" value="T_Tr_GTP-bd_dom"/>
</dbReference>
<proteinExistence type="inferred from homology"/>
<dbReference type="Pfam" id="PF11987">
    <property type="entry name" value="IF-2"/>
    <property type="match status" value="1"/>
</dbReference>
<feature type="compositionally biased region" description="Basic and acidic residues" evidence="12">
    <location>
        <begin position="123"/>
        <end position="172"/>
    </location>
</feature>
<dbReference type="InterPro" id="IPR053905">
    <property type="entry name" value="EF-G-like_DII"/>
</dbReference>
<dbReference type="FunFam" id="3.40.50.10050:FF:000001">
    <property type="entry name" value="Translation initiation factor IF-2"/>
    <property type="match status" value="1"/>
</dbReference>
<evidence type="ECO:0000259" key="13">
    <source>
        <dbReference type="PROSITE" id="PS51722"/>
    </source>
</evidence>
<dbReference type="SUPFAM" id="SSF52156">
    <property type="entry name" value="Initiation factor IF2/eIF5b, domain 3"/>
    <property type="match status" value="1"/>
</dbReference>
<dbReference type="InterPro" id="IPR006847">
    <property type="entry name" value="IF2_N"/>
</dbReference>
<evidence type="ECO:0000256" key="8">
    <source>
        <dbReference type="ARBA" id="ARBA00023134"/>
    </source>
</evidence>
<evidence type="ECO:0000256" key="11">
    <source>
        <dbReference type="RuleBase" id="RU000645"/>
    </source>
</evidence>
<dbReference type="GeneID" id="84790252"/>
<comment type="caution">
    <text evidence="14">The sequence shown here is derived from an EMBL/GenBank/DDBJ whole genome shotgun (WGS) entry which is preliminary data.</text>
</comment>
<keyword evidence="8 9" id="KW-0342">GTP-binding</keyword>
<dbReference type="STRING" id="2718.CHUV0807_2015"/>
<dbReference type="Gene3D" id="2.40.30.10">
    <property type="entry name" value="Translation factors"/>
    <property type="match status" value="2"/>
</dbReference>
<dbReference type="AlphaFoldDB" id="C8NBH3"/>
<dbReference type="InterPro" id="IPR044145">
    <property type="entry name" value="IF2_II"/>
</dbReference>
<dbReference type="InterPro" id="IPR036925">
    <property type="entry name" value="TIF_IF2_dom3_sf"/>
</dbReference>
<dbReference type="FunFam" id="3.40.50.300:FF:000019">
    <property type="entry name" value="Translation initiation factor IF-2"/>
    <property type="match status" value="1"/>
</dbReference>
<dbReference type="Proteomes" id="UP000004870">
    <property type="component" value="Unassembled WGS sequence"/>
</dbReference>
<dbReference type="InterPro" id="IPR005225">
    <property type="entry name" value="Small_GTP-bd"/>
</dbReference>
<dbReference type="SUPFAM" id="SSF46955">
    <property type="entry name" value="Putative DNA-binding domain"/>
    <property type="match status" value="1"/>
</dbReference>
<dbReference type="FunFam" id="2.40.30.10:FF:000008">
    <property type="entry name" value="Translation initiation factor IF-2"/>
    <property type="match status" value="1"/>
</dbReference>
<dbReference type="Pfam" id="PF22042">
    <property type="entry name" value="EF-G_D2"/>
    <property type="match status" value="1"/>
</dbReference>
<accession>C8NBH3</accession>
<dbReference type="SUPFAM" id="SSF50447">
    <property type="entry name" value="Translation proteins"/>
    <property type="match status" value="2"/>
</dbReference>
<evidence type="ECO:0000313" key="15">
    <source>
        <dbReference type="Proteomes" id="UP000004870"/>
    </source>
</evidence>
<evidence type="ECO:0000256" key="10">
    <source>
        <dbReference type="RuleBase" id="RU000644"/>
    </source>
</evidence>
<dbReference type="CDD" id="cd03702">
    <property type="entry name" value="IF2_mtIF2_II"/>
    <property type="match status" value="1"/>
</dbReference>
<dbReference type="OrthoDB" id="9811804at2"/>
<dbReference type="PANTHER" id="PTHR43381">
    <property type="entry name" value="TRANSLATION INITIATION FACTOR IF-2-RELATED"/>
    <property type="match status" value="1"/>
</dbReference>
<feature type="compositionally biased region" description="Basic and acidic residues" evidence="12">
    <location>
        <begin position="287"/>
        <end position="300"/>
    </location>
</feature>
<feature type="compositionally biased region" description="Low complexity" evidence="12">
    <location>
        <begin position="65"/>
        <end position="74"/>
    </location>
</feature>
<dbReference type="HOGENOM" id="CLU_006301_6_3_6"/>
<feature type="binding site" evidence="9">
    <location>
        <begin position="444"/>
        <end position="448"/>
    </location>
    <ligand>
        <name>GTP</name>
        <dbReference type="ChEBI" id="CHEBI:37565"/>
    </ligand>
</feature>
<dbReference type="Gene3D" id="3.40.50.300">
    <property type="entry name" value="P-loop containing nucleotide triphosphate hydrolases"/>
    <property type="match status" value="1"/>
</dbReference>
<dbReference type="PROSITE" id="PS01176">
    <property type="entry name" value="IF2"/>
    <property type="match status" value="1"/>
</dbReference>
<dbReference type="Pfam" id="PF03144">
    <property type="entry name" value="GTP_EFTU_D2"/>
    <property type="match status" value="1"/>
</dbReference>
<feature type="binding site" evidence="9">
    <location>
        <begin position="498"/>
        <end position="501"/>
    </location>
    <ligand>
        <name>GTP</name>
        <dbReference type="ChEBI" id="CHEBI:37565"/>
    </ligand>
</feature>
<dbReference type="CDD" id="cd03692">
    <property type="entry name" value="mtIF2_IVc"/>
    <property type="match status" value="1"/>
</dbReference>
<protein>
    <recommendedName>
        <fullName evidence="3 9">Translation initiation factor IF-2</fullName>
    </recommendedName>
</protein>
<dbReference type="Pfam" id="PF00009">
    <property type="entry name" value="GTP_EFTU"/>
    <property type="match status" value="1"/>
</dbReference>
<dbReference type="InterPro" id="IPR000178">
    <property type="entry name" value="TF_IF2_bacterial-like"/>
</dbReference>
<dbReference type="GO" id="GO:0005829">
    <property type="term" value="C:cytosol"/>
    <property type="evidence" value="ECO:0007669"/>
    <property type="project" value="TreeGrafter"/>
</dbReference>
<evidence type="ECO:0000256" key="3">
    <source>
        <dbReference type="ARBA" id="ARBA00020675"/>
    </source>
</evidence>
<dbReference type="InterPro" id="IPR009061">
    <property type="entry name" value="DNA-bd_dom_put_sf"/>
</dbReference>
<name>C8NBH3_CARH6</name>
<keyword evidence="7 9" id="KW-0648">Protein biosynthesis</keyword>
<dbReference type="PANTHER" id="PTHR43381:SF5">
    <property type="entry name" value="TR-TYPE G DOMAIN-CONTAINING PROTEIN"/>
    <property type="match status" value="1"/>
</dbReference>
<evidence type="ECO:0000256" key="9">
    <source>
        <dbReference type="HAMAP-Rule" id="MF_00100"/>
    </source>
</evidence>
<gene>
    <name evidence="9 14" type="primary">infB</name>
    <name evidence="14" type="ORF">HMPREF0198_1851</name>
</gene>
<comment type="subcellular location">
    <subcellularLocation>
        <location evidence="1 9 11">Cytoplasm</location>
    </subcellularLocation>
</comment>
<dbReference type="GO" id="GO:0003924">
    <property type="term" value="F:GTPase activity"/>
    <property type="evidence" value="ECO:0007669"/>
    <property type="project" value="UniProtKB-UniRule"/>
</dbReference>
<organism evidence="14 15">
    <name type="scientific">Cardiobacterium hominis (strain ATCC 15826 / DSM 8339 / NCTC 10426 / 6573)</name>
    <dbReference type="NCBI Taxonomy" id="638300"/>
    <lineage>
        <taxon>Bacteria</taxon>
        <taxon>Pseudomonadati</taxon>
        <taxon>Pseudomonadota</taxon>
        <taxon>Gammaproteobacteria</taxon>
        <taxon>Cardiobacteriales</taxon>
        <taxon>Cardiobacteriaceae</taxon>
        <taxon>Cardiobacterium</taxon>
    </lineage>
</organism>
<dbReference type="GO" id="GO:0003743">
    <property type="term" value="F:translation initiation factor activity"/>
    <property type="evidence" value="ECO:0007669"/>
    <property type="project" value="UniProtKB-UniRule"/>
</dbReference>
<dbReference type="Gene3D" id="3.40.50.10050">
    <property type="entry name" value="Translation initiation factor IF- 2, domain 3"/>
    <property type="match status" value="1"/>
</dbReference>
<dbReference type="FunFam" id="2.40.30.10:FF:000007">
    <property type="entry name" value="Translation initiation factor IF-2"/>
    <property type="match status" value="1"/>
</dbReference>
<dbReference type="GO" id="GO:0005525">
    <property type="term" value="F:GTP binding"/>
    <property type="evidence" value="ECO:0007669"/>
    <property type="project" value="UniProtKB-KW"/>
</dbReference>
<evidence type="ECO:0000313" key="14">
    <source>
        <dbReference type="EMBL" id="EEV88141.1"/>
    </source>
</evidence>
<evidence type="ECO:0000256" key="6">
    <source>
        <dbReference type="ARBA" id="ARBA00022741"/>
    </source>
</evidence>
<evidence type="ECO:0000256" key="2">
    <source>
        <dbReference type="ARBA" id="ARBA00007733"/>
    </source>
</evidence>